<dbReference type="InterPro" id="IPR039448">
    <property type="entry name" value="Beta_helix"/>
</dbReference>
<dbReference type="Proteomes" id="UP000050975">
    <property type="component" value="Unassembled WGS sequence"/>
</dbReference>
<reference evidence="3 4" key="1">
    <citation type="journal article" date="2015" name="Microbiome">
        <title>Genomic resolution of linkages in carbon, nitrogen, and sulfur cycling among widespread estuary sediment bacteria.</title>
        <authorList>
            <person name="Baker B.J."/>
            <person name="Lazar C.S."/>
            <person name="Teske A.P."/>
            <person name="Dick G.J."/>
        </authorList>
    </citation>
    <scope>NUCLEOTIDE SEQUENCE [LARGE SCALE GENOMIC DNA]</scope>
    <source>
        <strain evidence="3">SM1_77</strain>
    </source>
</reference>
<accession>A0A0S8JUT2</accession>
<dbReference type="InterPro" id="IPR051550">
    <property type="entry name" value="SCF-Subunits/Alg-Epimerases"/>
</dbReference>
<evidence type="ECO:0000313" key="4">
    <source>
        <dbReference type="Proteomes" id="UP000050975"/>
    </source>
</evidence>
<proteinExistence type="predicted"/>
<dbReference type="Gene3D" id="2.160.20.10">
    <property type="entry name" value="Single-stranded right-handed beta-helix, Pectin lyase-like"/>
    <property type="match status" value="1"/>
</dbReference>
<evidence type="ECO:0000313" key="3">
    <source>
        <dbReference type="EMBL" id="KPL13505.1"/>
    </source>
</evidence>
<dbReference type="AlphaFoldDB" id="A0A0S8JUT2"/>
<gene>
    <name evidence="3" type="ORF">AMJ74_05150</name>
</gene>
<dbReference type="InterPro" id="IPR012334">
    <property type="entry name" value="Pectin_lyas_fold"/>
</dbReference>
<dbReference type="PANTHER" id="PTHR22990">
    <property type="entry name" value="F-BOX ONLY PROTEIN"/>
    <property type="match status" value="1"/>
</dbReference>
<name>A0A0S8JUT2_UNCW3</name>
<protein>
    <recommendedName>
        <fullName evidence="2">Right handed beta helix domain-containing protein</fullName>
    </recommendedName>
</protein>
<keyword evidence="1" id="KW-0677">Repeat</keyword>
<dbReference type="SUPFAM" id="SSF51126">
    <property type="entry name" value="Pectin lyase-like"/>
    <property type="match status" value="1"/>
</dbReference>
<feature type="domain" description="Right handed beta helix" evidence="2">
    <location>
        <begin position="96"/>
        <end position="266"/>
    </location>
</feature>
<evidence type="ECO:0000256" key="1">
    <source>
        <dbReference type="ARBA" id="ARBA00022737"/>
    </source>
</evidence>
<sequence length="378" mass="40710">MKNIIVVVTAALLLFGIARTEPTVWYVHPDSALNSIQTALDSCADNDIVLVGPGTYVENIIWPNTQDIHLVSELGPEVTIIDGGNPTNPDSASVIVFVSGQDTTTMVYGFTIQNGTGTWDGWPYYLGCGIYCSNSSPTIAMNIITGNEAAGGHGGGIYCFNADPIIIKNEIRENSVGEPWGGNGGGICCIGSSPMIIGNIITDNMAEDGGGGIYCGDNSSPIIDSCIITSNGERTGVTCQDNSAPTIHHCDIADHFEWGLRNWDDNIVVNAKDNWWGHASGPYHPDSNPGGLGDRVSDYVDFIPWLTEPVGVKEKEIIEVERRESRATIFSGPLRLPEGRTCRVFDIMGRVVAPDKMKPGIYFVEVDGEITQKVVTIR</sequence>
<comment type="caution">
    <text evidence="3">The sequence shown here is derived from an EMBL/GenBank/DDBJ whole genome shotgun (WGS) entry which is preliminary data.</text>
</comment>
<dbReference type="InterPro" id="IPR011050">
    <property type="entry name" value="Pectin_lyase_fold/virulence"/>
</dbReference>
<dbReference type="PANTHER" id="PTHR22990:SF15">
    <property type="entry name" value="F-BOX ONLY PROTEIN 10"/>
    <property type="match status" value="1"/>
</dbReference>
<evidence type="ECO:0000259" key="2">
    <source>
        <dbReference type="Pfam" id="PF13229"/>
    </source>
</evidence>
<dbReference type="EMBL" id="LJVE01000100">
    <property type="protein sequence ID" value="KPL13505.1"/>
    <property type="molecule type" value="Genomic_DNA"/>
</dbReference>
<dbReference type="Pfam" id="PF13229">
    <property type="entry name" value="Beta_helix"/>
    <property type="match status" value="1"/>
</dbReference>
<organism evidence="3 4">
    <name type="scientific">candidate division WOR_3 bacterium SM1_77</name>
    <dbReference type="NCBI Taxonomy" id="1703778"/>
    <lineage>
        <taxon>Bacteria</taxon>
        <taxon>Bacteria division WOR-3</taxon>
    </lineage>
</organism>